<dbReference type="Gene3D" id="1.10.10.10">
    <property type="entry name" value="Winged helix-like DNA-binding domain superfamily/Winged helix DNA-binding domain"/>
    <property type="match status" value="1"/>
</dbReference>
<reference evidence="10 11" key="1">
    <citation type="journal article" date="2016" name="G3 (Bethesda)">
        <title>First Draft Assembly and Annotation of the Genome of a California Endemic Oak Quercus lobata Nee (Fagaceae).</title>
        <authorList>
            <person name="Sork V.L."/>
            <person name="Fitz-Gibbon S.T."/>
            <person name="Puiu D."/>
            <person name="Crepeau M."/>
            <person name="Gugger P.F."/>
            <person name="Sherman R."/>
            <person name="Stevens K."/>
            <person name="Langley C.H."/>
            <person name="Pellegrini M."/>
            <person name="Salzberg S.L."/>
        </authorList>
    </citation>
    <scope>NUCLEOTIDE SEQUENCE [LARGE SCALE GENOMIC DNA]</scope>
    <source>
        <strain evidence="10 11">cv. SW786</strain>
    </source>
</reference>
<dbReference type="KEGG" id="qlo:115955195"/>
<dbReference type="OrthoDB" id="736010at2759"/>
<gene>
    <name evidence="10" type="primary">LOC115955195</name>
</gene>
<dbReference type="FunFam" id="1.10.10.10:FF:000322">
    <property type="entry name" value="Probable disease resistance protein At1g63360"/>
    <property type="match status" value="1"/>
</dbReference>
<dbReference type="Pfam" id="PF23247">
    <property type="entry name" value="LRR_RPS2"/>
    <property type="match status" value="1"/>
</dbReference>
<evidence type="ECO:0000259" key="9">
    <source>
        <dbReference type="Pfam" id="PF23559"/>
    </source>
</evidence>
<sequence>MEVVASIVGSAVEATGRLFCGSLYSMIKSTVKLQSDLDVFDKEMRSLIVLRDDVKDQTELAEKEGKVIRANVIEWLREVDELQLKVKPIEEGMVNGRNLSGCSFNCRKRYRVSREVAEILPEIERLLKDSSFNSGVFYPSRKPRAVEHIPGPSIQAQTTASKSLEKTMSQLYIDEVRRIGIWGMGGIGKTTLVKNLNNELKSASVKSLGIVIWVTVSKNLDLKKVQTQIAERLNLEAKVEETLQGMATRLYQRLEKEEKFLLILDDVWEKIDLDILGVPQPEVHKGCKIILTSRFMEVCREMMTNVEVKMEVLNYEEAWQLFSQIAGDVVGLEQVRPFAEEIVRECSGLPLAIITMGTAMRGKKMIKLWKHALNELRRSVPCMGGVEVKLYMPLKWSYDSLEGNNIKPCFLYCALFPEDFSIEINELVRYWVAEGLIDEQDYEDSVNRGIALIENLKDSCLLEDGSRDGTVKMHDVVRDVAIWIASSSEEGCKSLVRSGIGLSEISVGEFSSSLRRVSFIDNKITRLPDRVIQCSKASTLLLQGNLLLDTVPESFLQGFEALRVLNISGSRIQSLPSSVLQLGDLHALLLRDCFYLEQLPSLGELSRLQVLDLCATRIRELPRGMENLNNLRQLDLSRTHYLKTIQAGIISRLSCLEVLGMTLSAYHLSVKGEVEEEQTSFEELGCLERLLILSIRLDRIPCLSSENVTGINKLRRFQFFIGPTANSLPTRHDKRRVTISGLNLSGEWIGWLLGNASSLVLKNCLGLNEMLEDLVINRVGCFVCLKSLTIASSNSSLRPGGGCAAHSDLLPNLEELHLQDMTYLESISELVGHLGLRFQKLKLIEVTRCSQMKYLISCGHFILTLPNLEVIKVSFCDKLDELFSYHSRQKMYPDPVAPSLRILELKNLPKLRTICRHKETWPCLEQVNVIKCNLLRKPPFTNQSADIMKEIRGESQCWSTLDLHDDRIKSSLQPYFHPAEDESNASQNLWK</sequence>
<dbReference type="AlphaFoldDB" id="A0A7N2MBL2"/>
<dbReference type="Gene3D" id="3.80.10.10">
    <property type="entry name" value="Ribonuclease Inhibitor"/>
    <property type="match status" value="1"/>
</dbReference>
<keyword evidence="3" id="KW-0677">Repeat</keyword>
<evidence type="ECO:0000259" key="7">
    <source>
        <dbReference type="Pfam" id="PF00931"/>
    </source>
</evidence>
<dbReference type="InterPro" id="IPR003591">
    <property type="entry name" value="Leu-rich_rpt_typical-subtyp"/>
</dbReference>
<evidence type="ECO:0000256" key="3">
    <source>
        <dbReference type="ARBA" id="ARBA00022737"/>
    </source>
</evidence>
<dbReference type="RefSeq" id="XP_030929119.1">
    <property type="nucleotide sequence ID" value="XM_031073259.1"/>
</dbReference>
<feature type="domain" description="Disease resistance protein At4g27190-like leucine-rich repeats" evidence="8">
    <location>
        <begin position="813"/>
        <end position="936"/>
    </location>
</feature>
<dbReference type="GO" id="GO:0005524">
    <property type="term" value="F:ATP binding"/>
    <property type="evidence" value="ECO:0007669"/>
    <property type="project" value="UniProtKB-KW"/>
</dbReference>
<keyword evidence="11" id="KW-1185">Reference proteome</keyword>
<accession>A0A7N2MBL2</accession>
<dbReference type="Proteomes" id="UP000594261">
    <property type="component" value="Chromosome 8"/>
</dbReference>
<dbReference type="SUPFAM" id="SSF52540">
    <property type="entry name" value="P-loop containing nucleoside triphosphate hydrolases"/>
    <property type="match status" value="1"/>
</dbReference>
<dbReference type="InterPro" id="IPR002182">
    <property type="entry name" value="NB-ARC"/>
</dbReference>
<dbReference type="PANTHER" id="PTHR33463:SF202">
    <property type="entry name" value="NB-ARC DOMAIN-CONTAINING PROTEIN"/>
    <property type="match status" value="1"/>
</dbReference>
<dbReference type="InterPro" id="IPR050905">
    <property type="entry name" value="Plant_NBS-LRR"/>
</dbReference>
<dbReference type="InParanoid" id="A0A7N2MBL2"/>
<dbReference type="FunCoup" id="A0A7N2MBL2">
    <property type="interactions" value="18"/>
</dbReference>
<dbReference type="OMA" id="GDDQANC"/>
<name>A0A7N2MBL2_QUELO</name>
<dbReference type="Pfam" id="PF00931">
    <property type="entry name" value="NB-ARC"/>
    <property type="match status" value="1"/>
</dbReference>
<dbReference type="InterPro" id="IPR042197">
    <property type="entry name" value="Apaf_helical"/>
</dbReference>
<evidence type="ECO:0000259" key="8">
    <source>
        <dbReference type="Pfam" id="PF23247"/>
    </source>
</evidence>
<evidence type="ECO:0000256" key="1">
    <source>
        <dbReference type="ARBA" id="ARBA00008894"/>
    </source>
</evidence>
<feature type="domain" description="NB-ARC" evidence="7">
    <location>
        <begin position="162"/>
        <end position="327"/>
    </location>
</feature>
<keyword evidence="6" id="KW-0067">ATP-binding</keyword>
<dbReference type="PANTHER" id="PTHR33463">
    <property type="entry name" value="NB-ARC DOMAIN-CONTAINING PROTEIN-RELATED"/>
    <property type="match status" value="1"/>
</dbReference>
<dbReference type="Gene3D" id="1.10.8.430">
    <property type="entry name" value="Helical domain of apoptotic protease-activating factors"/>
    <property type="match status" value="1"/>
</dbReference>
<dbReference type="GeneID" id="115955195"/>
<keyword evidence="5" id="KW-0611">Plant defense</keyword>
<feature type="domain" description="Disease resistance protein winged helix" evidence="9">
    <location>
        <begin position="415"/>
        <end position="481"/>
    </location>
</feature>
<organism evidence="10 11">
    <name type="scientific">Quercus lobata</name>
    <name type="common">Valley oak</name>
    <dbReference type="NCBI Taxonomy" id="97700"/>
    <lineage>
        <taxon>Eukaryota</taxon>
        <taxon>Viridiplantae</taxon>
        <taxon>Streptophyta</taxon>
        <taxon>Embryophyta</taxon>
        <taxon>Tracheophyta</taxon>
        <taxon>Spermatophyta</taxon>
        <taxon>Magnoliopsida</taxon>
        <taxon>eudicotyledons</taxon>
        <taxon>Gunneridae</taxon>
        <taxon>Pentapetalae</taxon>
        <taxon>rosids</taxon>
        <taxon>fabids</taxon>
        <taxon>Fagales</taxon>
        <taxon>Fagaceae</taxon>
        <taxon>Quercus</taxon>
    </lineage>
</organism>
<protein>
    <recommendedName>
        <fullName evidence="12">AAA+ ATPase domain-containing protein</fullName>
    </recommendedName>
</protein>
<evidence type="ECO:0000256" key="4">
    <source>
        <dbReference type="ARBA" id="ARBA00022741"/>
    </source>
</evidence>
<evidence type="ECO:0000256" key="5">
    <source>
        <dbReference type="ARBA" id="ARBA00022821"/>
    </source>
</evidence>
<dbReference type="FunFam" id="3.40.50.300:FF:001091">
    <property type="entry name" value="Probable disease resistance protein At1g61300"/>
    <property type="match status" value="1"/>
</dbReference>
<dbReference type="EnsemblPlants" id="QL08p013433:mrna">
    <property type="protein sequence ID" value="QL08p013433:mrna:CDS:2"/>
    <property type="gene ID" value="QL08p013433"/>
</dbReference>
<dbReference type="InterPro" id="IPR036388">
    <property type="entry name" value="WH-like_DNA-bd_sf"/>
</dbReference>
<dbReference type="InterPro" id="IPR057135">
    <property type="entry name" value="At4g27190-like_LRR"/>
</dbReference>
<dbReference type="InterPro" id="IPR032675">
    <property type="entry name" value="LRR_dom_sf"/>
</dbReference>
<dbReference type="SUPFAM" id="SSF52058">
    <property type="entry name" value="L domain-like"/>
    <property type="match status" value="1"/>
</dbReference>
<dbReference type="EMBL" id="LRBV02000008">
    <property type="status" value="NOT_ANNOTATED_CDS"/>
    <property type="molecule type" value="Genomic_DNA"/>
</dbReference>
<dbReference type="Gramene" id="QL08p013433:mrna">
    <property type="protein sequence ID" value="QL08p013433:mrna:CDS:2"/>
    <property type="gene ID" value="QL08p013433"/>
</dbReference>
<dbReference type="PRINTS" id="PR00364">
    <property type="entry name" value="DISEASERSIST"/>
</dbReference>
<evidence type="ECO:0000313" key="11">
    <source>
        <dbReference type="Proteomes" id="UP000594261"/>
    </source>
</evidence>
<comment type="similarity">
    <text evidence="1">Belongs to the disease resistance NB-LRR family.</text>
</comment>
<dbReference type="Gene3D" id="3.40.50.300">
    <property type="entry name" value="P-loop containing nucleotide triphosphate hydrolases"/>
    <property type="match status" value="1"/>
</dbReference>
<reference evidence="10" key="2">
    <citation type="submission" date="2021-01" db="UniProtKB">
        <authorList>
            <consortium name="EnsemblPlants"/>
        </authorList>
    </citation>
    <scope>IDENTIFICATION</scope>
</reference>
<dbReference type="Pfam" id="PF23559">
    <property type="entry name" value="WHD_DRP"/>
    <property type="match status" value="1"/>
</dbReference>
<dbReference type="GO" id="GO:0006952">
    <property type="term" value="P:defense response"/>
    <property type="evidence" value="ECO:0007669"/>
    <property type="project" value="UniProtKB-KW"/>
</dbReference>
<dbReference type="SMART" id="SM00369">
    <property type="entry name" value="LRR_TYP"/>
    <property type="match status" value="3"/>
</dbReference>
<evidence type="ECO:0008006" key="12">
    <source>
        <dbReference type="Google" id="ProtNLM"/>
    </source>
</evidence>
<evidence type="ECO:0000313" key="10">
    <source>
        <dbReference type="EnsemblPlants" id="QL08p013433:mrna:CDS:2"/>
    </source>
</evidence>
<evidence type="ECO:0000256" key="2">
    <source>
        <dbReference type="ARBA" id="ARBA00022614"/>
    </source>
</evidence>
<proteinExistence type="inferred from homology"/>
<evidence type="ECO:0000256" key="6">
    <source>
        <dbReference type="ARBA" id="ARBA00022840"/>
    </source>
</evidence>
<dbReference type="GO" id="GO:0043531">
    <property type="term" value="F:ADP binding"/>
    <property type="evidence" value="ECO:0007669"/>
    <property type="project" value="InterPro"/>
</dbReference>
<dbReference type="InterPro" id="IPR027417">
    <property type="entry name" value="P-loop_NTPase"/>
</dbReference>
<keyword evidence="4" id="KW-0547">Nucleotide-binding</keyword>
<dbReference type="InterPro" id="IPR058922">
    <property type="entry name" value="WHD_DRP"/>
</dbReference>
<keyword evidence="2" id="KW-0433">Leucine-rich repeat</keyword>